<keyword evidence="3" id="KW-1185">Reference proteome</keyword>
<dbReference type="Proteomes" id="UP000198512">
    <property type="component" value="Unassembled WGS sequence"/>
</dbReference>
<organism evidence="2 3">
    <name type="scientific">Pseudomonas cuatrocienegasensis</name>
    <dbReference type="NCBI Taxonomy" id="543360"/>
    <lineage>
        <taxon>Bacteria</taxon>
        <taxon>Pseudomonadati</taxon>
        <taxon>Pseudomonadota</taxon>
        <taxon>Gammaproteobacteria</taxon>
        <taxon>Pseudomonadales</taxon>
        <taxon>Pseudomonadaceae</taxon>
        <taxon>Pseudomonas</taxon>
    </lineage>
</organism>
<gene>
    <name evidence="2" type="ORF">SAMN05216600_101430</name>
</gene>
<comment type="caution">
    <text evidence="2">The sequence shown here is derived from an EMBL/GenBank/DDBJ whole genome shotgun (WGS) entry which is preliminary data.</text>
</comment>
<dbReference type="InterPro" id="IPR029063">
    <property type="entry name" value="SAM-dependent_MTases_sf"/>
</dbReference>
<dbReference type="EMBL" id="FOFP01000001">
    <property type="protein sequence ID" value="SEP72613.1"/>
    <property type="molecule type" value="Genomic_DNA"/>
</dbReference>
<protein>
    <submittedName>
        <fullName evidence="2">Spore coat polysaccharide biosynthesis protein SpsF</fullName>
    </submittedName>
</protein>
<accession>A0ABY1B204</accession>
<sequence>MTRTTEQETFWEGDFGNDYVDRNQGSQLVASKTAFFSKVLARAHSVNSVLELGSNIGLNLVALRHLLPAAQLSAVEINQKAASELKSKLPDVNLHVKSILEFQPEATWDLVFTKGVLIHINPDKLQTVYELIHRASSRYVLVSEYYNPKPTEITYRGHTGKLFKRDFAGEMLDKFPDLHLVDYGFVYHRDPHFPQDDSTWFLLEKR</sequence>
<dbReference type="InterPro" id="IPR020027">
    <property type="entry name" value="Pseudamin_synth-assoc_MeTrfase"/>
</dbReference>
<dbReference type="NCBIfam" id="TIGR03587">
    <property type="entry name" value="Pse_Me-ase"/>
    <property type="match status" value="1"/>
</dbReference>
<dbReference type="Pfam" id="PF13649">
    <property type="entry name" value="Methyltransf_25"/>
    <property type="match status" value="1"/>
</dbReference>
<evidence type="ECO:0000313" key="3">
    <source>
        <dbReference type="Proteomes" id="UP000198512"/>
    </source>
</evidence>
<evidence type="ECO:0000259" key="1">
    <source>
        <dbReference type="Pfam" id="PF13649"/>
    </source>
</evidence>
<dbReference type="InterPro" id="IPR041698">
    <property type="entry name" value="Methyltransf_25"/>
</dbReference>
<reference evidence="2 3" key="1">
    <citation type="submission" date="2016-10" db="EMBL/GenBank/DDBJ databases">
        <authorList>
            <person name="Varghese N."/>
            <person name="Submissions S."/>
        </authorList>
    </citation>
    <scope>NUCLEOTIDE SEQUENCE [LARGE SCALE GENOMIC DNA]</scope>
    <source>
        <strain evidence="2 3">CIP 109853</strain>
    </source>
</reference>
<dbReference type="RefSeq" id="WP_069516749.1">
    <property type="nucleotide sequence ID" value="NZ_FOFP01000001.1"/>
</dbReference>
<evidence type="ECO:0000313" key="2">
    <source>
        <dbReference type="EMBL" id="SEP72613.1"/>
    </source>
</evidence>
<dbReference type="SUPFAM" id="SSF53335">
    <property type="entry name" value="S-adenosyl-L-methionine-dependent methyltransferases"/>
    <property type="match status" value="1"/>
</dbReference>
<name>A0ABY1B204_9PSED</name>
<proteinExistence type="predicted"/>
<dbReference type="Gene3D" id="3.40.50.150">
    <property type="entry name" value="Vaccinia Virus protein VP39"/>
    <property type="match status" value="1"/>
</dbReference>
<feature type="domain" description="Methyltransferase" evidence="1">
    <location>
        <begin position="49"/>
        <end position="135"/>
    </location>
</feature>